<organism evidence="2 3">
    <name type="scientific">Salix udensis</name>
    <dbReference type="NCBI Taxonomy" id="889485"/>
    <lineage>
        <taxon>Eukaryota</taxon>
        <taxon>Viridiplantae</taxon>
        <taxon>Streptophyta</taxon>
        <taxon>Embryophyta</taxon>
        <taxon>Tracheophyta</taxon>
        <taxon>Spermatophyta</taxon>
        <taxon>Magnoliopsida</taxon>
        <taxon>eudicotyledons</taxon>
        <taxon>Gunneridae</taxon>
        <taxon>Pentapetalae</taxon>
        <taxon>rosids</taxon>
        <taxon>fabids</taxon>
        <taxon>Malpighiales</taxon>
        <taxon>Salicaceae</taxon>
        <taxon>Saliceae</taxon>
        <taxon>Salix</taxon>
    </lineage>
</organism>
<protein>
    <submittedName>
        <fullName evidence="2">Uncharacterized protein</fullName>
    </submittedName>
</protein>
<comment type="caution">
    <text evidence="2">The sequence shown here is derived from an EMBL/GenBank/DDBJ whole genome shotgun (WGS) entry which is preliminary data.</text>
</comment>
<dbReference type="AlphaFoldDB" id="A0AAD6L3P6"/>
<reference evidence="2 3" key="1">
    <citation type="journal article" date="2023" name="Int. J. Mol. Sci.">
        <title>De Novo Assembly and Annotation of 11 Diverse Shrub Willow (Salix) Genomes Reveals Novel Gene Organization in Sex-Linked Regions.</title>
        <authorList>
            <person name="Hyden B."/>
            <person name="Feng K."/>
            <person name="Yates T.B."/>
            <person name="Jawdy S."/>
            <person name="Cereghino C."/>
            <person name="Smart L.B."/>
            <person name="Muchero W."/>
        </authorList>
    </citation>
    <scope>NUCLEOTIDE SEQUENCE [LARGE SCALE GENOMIC DNA]</scope>
    <source>
        <tissue evidence="2">Shoot tip</tissue>
    </source>
</reference>
<sequence>MAEQGSLEGSQPVVDLSKHPSGIVPTL</sequence>
<name>A0AAD6L3P6_9ROSI</name>
<proteinExistence type="predicted"/>
<accession>A0AAD6L3P6</accession>
<evidence type="ECO:0000313" key="3">
    <source>
        <dbReference type="Proteomes" id="UP001162972"/>
    </source>
</evidence>
<gene>
    <name evidence="2" type="ORF">OIU84_017723</name>
</gene>
<feature type="non-terminal residue" evidence="2">
    <location>
        <position position="27"/>
    </location>
</feature>
<feature type="region of interest" description="Disordered" evidence="1">
    <location>
        <begin position="1"/>
        <end position="27"/>
    </location>
</feature>
<dbReference type="EMBL" id="JAPFFJ010000002">
    <property type="protein sequence ID" value="KAJ6434070.1"/>
    <property type="molecule type" value="Genomic_DNA"/>
</dbReference>
<keyword evidence="3" id="KW-1185">Reference proteome</keyword>
<evidence type="ECO:0000256" key="1">
    <source>
        <dbReference type="SAM" id="MobiDB-lite"/>
    </source>
</evidence>
<dbReference type="Proteomes" id="UP001162972">
    <property type="component" value="Chromosome 13"/>
</dbReference>
<evidence type="ECO:0000313" key="2">
    <source>
        <dbReference type="EMBL" id="KAJ6434070.1"/>
    </source>
</evidence>